<reference evidence="2" key="1">
    <citation type="submission" date="2022-05" db="EMBL/GenBank/DDBJ databases">
        <authorList>
            <person name="Okamura Y."/>
        </authorList>
    </citation>
    <scope>NUCLEOTIDE SEQUENCE</scope>
</reference>
<comment type="caution">
    <text evidence="2">The sequence shown here is derived from an EMBL/GenBank/DDBJ whole genome shotgun (WGS) entry which is preliminary data.</text>
</comment>
<organism evidence="2 3">
    <name type="scientific">Pieris brassicae</name>
    <name type="common">White butterfly</name>
    <name type="synonym">Large white butterfly</name>
    <dbReference type="NCBI Taxonomy" id="7116"/>
    <lineage>
        <taxon>Eukaryota</taxon>
        <taxon>Metazoa</taxon>
        <taxon>Ecdysozoa</taxon>
        <taxon>Arthropoda</taxon>
        <taxon>Hexapoda</taxon>
        <taxon>Insecta</taxon>
        <taxon>Pterygota</taxon>
        <taxon>Neoptera</taxon>
        <taxon>Endopterygota</taxon>
        <taxon>Lepidoptera</taxon>
        <taxon>Glossata</taxon>
        <taxon>Ditrysia</taxon>
        <taxon>Papilionoidea</taxon>
        <taxon>Pieridae</taxon>
        <taxon>Pierinae</taxon>
        <taxon>Pieris</taxon>
    </lineage>
</organism>
<feature type="compositionally biased region" description="Gly residues" evidence="1">
    <location>
        <begin position="1"/>
        <end position="10"/>
    </location>
</feature>
<keyword evidence="3" id="KW-1185">Reference proteome</keyword>
<dbReference type="Proteomes" id="UP001152562">
    <property type="component" value="Unassembled WGS sequence"/>
</dbReference>
<sequence>MLAWGAGRGSAGPSLPPKKPELSDTDSEAQSALLTSAAALARRRRAVKLKRKITFKVSRSSDGGRRYANNTIKRNSNRYMTFVGAVP</sequence>
<proteinExistence type="predicted"/>
<gene>
    <name evidence="2" type="ORF">PIBRA_LOCUS9647</name>
</gene>
<evidence type="ECO:0000313" key="2">
    <source>
        <dbReference type="EMBL" id="CAH4033348.1"/>
    </source>
</evidence>
<accession>A0A9P0TJB1</accession>
<name>A0A9P0TJB1_PIEBR</name>
<dbReference type="EMBL" id="CALOZG010000029">
    <property type="protein sequence ID" value="CAH4033348.1"/>
    <property type="molecule type" value="Genomic_DNA"/>
</dbReference>
<evidence type="ECO:0000313" key="3">
    <source>
        <dbReference type="Proteomes" id="UP001152562"/>
    </source>
</evidence>
<protein>
    <submittedName>
        <fullName evidence="2">Uncharacterized protein</fullName>
    </submittedName>
</protein>
<evidence type="ECO:0000256" key="1">
    <source>
        <dbReference type="SAM" id="MobiDB-lite"/>
    </source>
</evidence>
<feature type="region of interest" description="Disordered" evidence="1">
    <location>
        <begin position="1"/>
        <end position="29"/>
    </location>
</feature>
<dbReference type="AlphaFoldDB" id="A0A9P0TJB1"/>